<protein>
    <submittedName>
        <fullName evidence="2">Uncharacterized protein</fullName>
    </submittedName>
</protein>
<feature type="region of interest" description="Disordered" evidence="1">
    <location>
        <begin position="1"/>
        <end position="35"/>
    </location>
</feature>
<reference evidence="2" key="1">
    <citation type="submission" date="2014-11" db="EMBL/GenBank/DDBJ databases">
        <authorList>
            <person name="Geib S."/>
        </authorList>
    </citation>
    <scope>NUCLEOTIDE SEQUENCE</scope>
</reference>
<dbReference type="EMBL" id="GBXI01007804">
    <property type="protein sequence ID" value="JAD06488.1"/>
    <property type="molecule type" value="Transcribed_RNA"/>
</dbReference>
<reference evidence="2" key="2">
    <citation type="journal article" date="2015" name="Gigascience">
        <title>Reconstructing a comprehensive transcriptome assembly of a white-pupal translocated strain of the pest fruit fly Bactrocera cucurbitae.</title>
        <authorList>
            <person name="Sim S.B."/>
            <person name="Calla B."/>
            <person name="Hall B."/>
            <person name="DeRego T."/>
            <person name="Geib S.M."/>
        </authorList>
    </citation>
    <scope>NUCLEOTIDE SEQUENCE</scope>
</reference>
<sequence>MSQNKKARKQQEEAAADSDTIKISSDEEQTTEKTINTGSVASHIYTLGSNVASFAQRNRCRTPSRSPCESSSSSAISFSLRSLDYEAEADEEDANECEGMELQRKLAGGNDNLMHVQNFLNYFDGQQQRQQGKQKPSAICCVTQLKEEMLRQQEQHNVDKYVAIAVTEPNQLSVYVEPRAVNELLTPQQQQLDFVSTTVITTATSALATTITPTTTASAAKVSSKPCKFTISTKFLRKPRHKLKSVNLAPTADVNNVLAKTTTTVATDKVLQALQEQQQLNGNKQLLLQQEQQQQSQQQRQQSLYADEPNVKFNSNFSINSLLNKK</sequence>
<dbReference type="AlphaFoldDB" id="A0A0A1X743"/>
<accession>A0A0A1X743</accession>
<proteinExistence type="predicted"/>
<name>A0A0A1X743_ZEUCU</name>
<gene>
    <name evidence="2" type="ORF">g.42393</name>
</gene>
<evidence type="ECO:0000313" key="2">
    <source>
        <dbReference type="EMBL" id="JAD06488.1"/>
    </source>
</evidence>
<organism evidence="2">
    <name type="scientific">Zeugodacus cucurbitae</name>
    <name type="common">Melon fruit fly</name>
    <name type="synonym">Bactrocera cucurbitae</name>
    <dbReference type="NCBI Taxonomy" id="28588"/>
    <lineage>
        <taxon>Eukaryota</taxon>
        <taxon>Metazoa</taxon>
        <taxon>Ecdysozoa</taxon>
        <taxon>Arthropoda</taxon>
        <taxon>Hexapoda</taxon>
        <taxon>Insecta</taxon>
        <taxon>Pterygota</taxon>
        <taxon>Neoptera</taxon>
        <taxon>Endopterygota</taxon>
        <taxon>Diptera</taxon>
        <taxon>Brachycera</taxon>
        <taxon>Muscomorpha</taxon>
        <taxon>Tephritoidea</taxon>
        <taxon>Tephritidae</taxon>
        <taxon>Zeugodacus</taxon>
        <taxon>Zeugodacus</taxon>
    </lineage>
</organism>
<evidence type="ECO:0000256" key="1">
    <source>
        <dbReference type="SAM" id="MobiDB-lite"/>
    </source>
</evidence>